<protein>
    <recommendedName>
        <fullName evidence="2">Tn3 transposase DDE domain-containing protein</fullName>
    </recommendedName>
</protein>
<dbReference type="EMBL" id="HG810024">
    <property type="protein sequence ID" value="CDN39487.1"/>
    <property type="molecule type" value="Genomic_DNA"/>
</dbReference>
<evidence type="ECO:0000313" key="1">
    <source>
        <dbReference type="EMBL" id="CDN39487.1"/>
    </source>
</evidence>
<dbReference type="Proteomes" id="UP000030682">
    <property type="component" value="Unassembled WGS sequence"/>
</dbReference>
<proteinExistence type="predicted"/>
<organism evidence="1">
    <name type="scientific">Bacillus thuringiensis DB27</name>
    <dbReference type="NCBI Taxonomy" id="1431339"/>
    <lineage>
        <taxon>Bacteria</taxon>
        <taxon>Bacillati</taxon>
        <taxon>Bacillota</taxon>
        <taxon>Bacilli</taxon>
        <taxon>Bacillales</taxon>
        <taxon>Bacillaceae</taxon>
        <taxon>Bacillus</taxon>
        <taxon>Bacillus cereus group</taxon>
    </lineage>
</organism>
<sequence>MIVWRNRVNGLQLLISVIVIWNKVYIEKAIELL</sequence>
<dbReference type="HOGENOM" id="CLU_3380649_0_0_9"/>
<reference evidence="1" key="1">
    <citation type="submission" date="2014-01" db="EMBL/GenBank/DDBJ databases">
        <title>Draft genome sequence of highly nematicidal Bacillus thuringiensis DB27.</title>
        <authorList>
            <person name="Iatsenko I."/>
            <person name="Pickard D."/>
            <person name="Corton C."/>
            <person name="Dougan G."/>
            <person name="Sommer R.J."/>
        </authorList>
    </citation>
    <scope>NUCLEOTIDE SEQUENCE [LARGE SCALE GENOMIC DNA]</scope>
    <source>
        <strain evidence="1">DB27</strain>
    </source>
</reference>
<name>W8YLC3_BACTU</name>
<dbReference type="AlphaFoldDB" id="W8YLC3"/>
<accession>W8YLC3</accession>
<evidence type="ECO:0008006" key="2">
    <source>
        <dbReference type="Google" id="ProtNLM"/>
    </source>
</evidence>
<reference evidence="1" key="2">
    <citation type="submission" date="2014-01" db="EMBL/GenBank/DDBJ databases">
        <authorList>
            <person name="Aslett M."/>
        </authorList>
    </citation>
    <scope>NUCLEOTIDE SEQUENCE [LARGE SCALE GENOMIC DNA]</scope>
    <source>
        <strain evidence="1">DB27</strain>
    </source>
</reference>
<gene>
    <name evidence="1" type="ORF">BTDB27_p000150</name>
</gene>